<evidence type="ECO:0000256" key="1">
    <source>
        <dbReference type="ARBA" id="ARBA00008857"/>
    </source>
</evidence>
<dbReference type="GO" id="GO:0003677">
    <property type="term" value="F:DNA binding"/>
    <property type="evidence" value="ECO:0007669"/>
    <property type="project" value="UniProtKB-KW"/>
</dbReference>
<dbReference type="PANTHER" id="PTHR30349:SF64">
    <property type="entry name" value="PROPHAGE INTEGRASE INTD-RELATED"/>
    <property type="match status" value="1"/>
</dbReference>
<dbReference type="SUPFAM" id="SSF56349">
    <property type="entry name" value="DNA breaking-rejoining enzymes"/>
    <property type="match status" value="1"/>
</dbReference>
<dbReference type="InterPro" id="IPR050090">
    <property type="entry name" value="Tyrosine_recombinase_XerCD"/>
</dbReference>
<keyword evidence="7" id="KW-1185">Reference proteome</keyword>
<keyword evidence="4" id="KW-0233">DNA recombination</keyword>
<dbReference type="AlphaFoldDB" id="A0A370DNG9"/>
<comment type="similarity">
    <text evidence="1">Belongs to the 'phage' integrase family.</text>
</comment>
<evidence type="ECO:0000259" key="5">
    <source>
        <dbReference type="PROSITE" id="PS51898"/>
    </source>
</evidence>
<proteinExistence type="inferred from homology"/>
<reference evidence="6 7" key="1">
    <citation type="journal article" date="2018" name="ISME J.">
        <title>Endosymbiont genomes yield clues of tubeworm success.</title>
        <authorList>
            <person name="Li Y."/>
            <person name="Liles M.R."/>
            <person name="Halanych K.M."/>
        </authorList>
    </citation>
    <scope>NUCLEOTIDE SEQUENCE [LARGE SCALE GENOMIC DNA]</scope>
    <source>
        <strain evidence="6">A1462</strain>
    </source>
</reference>
<dbReference type="Proteomes" id="UP000254771">
    <property type="component" value="Unassembled WGS sequence"/>
</dbReference>
<organism evidence="6 7">
    <name type="scientific">endosymbiont of Escarpia spicata</name>
    <dbReference type="NCBI Taxonomy" id="2200908"/>
    <lineage>
        <taxon>Bacteria</taxon>
        <taxon>Pseudomonadati</taxon>
        <taxon>Pseudomonadota</taxon>
        <taxon>Gammaproteobacteria</taxon>
        <taxon>sulfur-oxidizing symbionts</taxon>
    </lineage>
</organism>
<feature type="domain" description="Tyr recombinase" evidence="5">
    <location>
        <begin position="95"/>
        <end position="308"/>
    </location>
</feature>
<dbReference type="InterPro" id="IPR010998">
    <property type="entry name" value="Integrase_recombinase_N"/>
</dbReference>
<comment type="caution">
    <text evidence="6">The sequence shown here is derived from an EMBL/GenBank/DDBJ whole genome shotgun (WGS) entry which is preliminary data.</text>
</comment>
<dbReference type="EMBL" id="QFXE01000009">
    <property type="protein sequence ID" value="RDH86462.1"/>
    <property type="molecule type" value="Genomic_DNA"/>
</dbReference>
<dbReference type="PROSITE" id="PS51898">
    <property type="entry name" value="TYR_RECOMBINASE"/>
    <property type="match status" value="1"/>
</dbReference>
<dbReference type="InterPro" id="IPR013762">
    <property type="entry name" value="Integrase-like_cat_sf"/>
</dbReference>
<dbReference type="Gene3D" id="1.10.150.130">
    <property type="match status" value="1"/>
</dbReference>
<dbReference type="InterPro" id="IPR004107">
    <property type="entry name" value="Integrase_SAM-like_N"/>
</dbReference>
<evidence type="ECO:0000313" key="7">
    <source>
        <dbReference type="Proteomes" id="UP000254771"/>
    </source>
</evidence>
<dbReference type="PANTHER" id="PTHR30349">
    <property type="entry name" value="PHAGE INTEGRASE-RELATED"/>
    <property type="match status" value="1"/>
</dbReference>
<evidence type="ECO:0000256" key="3">
    <source>
        <dbReference type="ARBA" id="ARBA00023125"/>
    </source>
</evidence>
<dbReference type="NCBIfam" id="TIGR02249">
    <property type="entry name" value="integrase_gron"/>
    <property type="match status" value="1"/>
</dbReference>
<dbReference type="Pfam" id="PF13495">
    <property type="entry name" value="Phage_int_SAM_4"/>
    <property type="match status" value="1"/>
</dbReference>
<dbReference type="Pfam" id="PF00589">
    <property type="entry name" value="Phage_integrase"/>
    <property type="match status" value="1"/>
</dbReference>
<keyword evidence="3" id="KW-0238">DNA-binding</keyword>
<accession>A0A370DNG9</accession>
<dbReference type="InterPro" id="IPR011010">
    <property type="entry name" value="DNA_brk_join_enz"/>
</dbReference>
<dbReference type="InterPro" id="IPR011946">
    <property type="entry name" value="Integrase_integron-type"/>
</dbReference>
<evidence type="ECO:0000256" key="2">
    <source>
        <dbReference type="ARBA" id="ARBA00022908"/>
    </source>
</evidence>
<name>A0A370DNG9_9GAMM</name>
<dbReference type="Gene3D" id="1.10.443.10">
    <property type="entry name" value="Intergrase catalytic core"/>
    <property type="match status" value="1"/>
</dbReference>
<protein>
    <recommendedName>
        <fullName evidence="5">Tyr recombinase domain-containing protein</fullName>
    </recommendedName>
</protein>
<dbReference type="InterPro" id="IPR002104">
    <property type="entry name" value="Integrase_catalytic"/>
</dbReference>
<dbReference type="GO" id="GO:0006310">
    <property type="term" value="P:DNA recombination"/>
    <property type="evidence" value="ECO:0007669"/>
    <property type="project" value="UniProtKB-KW"/>
</dbReference>
<evidence type="ECO:0000313" key="6">
    <source>
        <dbReference type="EMBL" id="RDH86462.1"/>
    </source>
</evidence>
<evidence type="ECO:0000256" key="4">
    <source>
        <dbReference type="ARBA" id="ARBA00023172"/>
    </source>
</evidence>
<dbReference type="GO" id="GO:0015074">
    <property type="term" value="P:DNA integration"/>
    <property type="evidence" value="ECO:0007669"/>
    <property type="project" value="UniProtKB-KW"/>
</dbReference>
<sequence>MERARNVARFRHLSYRTEKSYLHWIGRYGRWCANHPDGSHADKLRGYLTHLVVDRHVSKSTQHQALNAIVFLYRKALDIDIGDIGAFRPATAPKRLPVVLSQHEVTALLHHMRGTPKLVASLLYGSGLRLNEALSLRIQDVDLQRRLITVRSGKGDKDRAVMLPASLVDDLALQIHQSEITHKRDLANGFGEVYLPNAIERKYPNASKSTGWQYLFQSTRIATCPRTGVMRRHHLHDSAVSKAIKQAKNRAGIKKRVGAHILRHSFATHLLESGTDIRTIQQLLGHAHVSTTQIYTHVATTGAAGAVSPLERLAG</sequence>
<keyword evidence="2" id="KW-0229">DNA integration</keyword>
<gene>
    <name evidence="6" type="ORF">DIZ78_08215</name>
</gene>